<feature type="domain" description="ABC transmembrane type-1" evidence="8">
    <location>
        <begin position="101"/>
        <end position="313"/>
    </location>
</feature>
<proteinExistence type="inferred from homology"/>
<feature type="transmembrane region" description="Helical" evidence="7">
    <location>
        <begin position="137"/>
        <end position="165"/>
    </location>
</feature>
<protein>
    <submittedName>
        <fullName evidence="9">ABC transporter permease</fullName>
    </submittedName>
</protein>
<keyword evidence="2 7" id="KW-0813">Transport</keyword>
<dbReference type="PANTHER" id="PTHR30465">
    <property type="entry name" value="INNER MEMBRANE ABC TRANSPORTER"/>
    <property type="match status" value="1"/>
</dbReference>
<keyword evidence="4 7" id="KW-0812">Transmembrane</keyword>
<feature type="transmembrane region" description="Helical" evidence="7">
    <location>
        <begin position="194"/>
        <end position="213"/>
    </location>
</feature>
<keyword evidence="3" id="KW-1003">Cell membrane</keyword>
<evidence type="ECO:0000256" key="4">
    <source>
        <dbReference type="ARBA" id="ARBA00022692"/>
    </source>
</evidence>
<dbReference type="EMBL" id="DTIN01000011">
    <property type="protein sequence ID" value="HFX13165.1"/>
    <property type="molecule type" value="Genomic_DNA"/>
</dbReference>
<dbReference type="InterPro" id="IPR045621">
    <property type="entry name" value="BPD_transp_1_N"/>
</dbReference>
<sequence>MKEYIIKRLLYMILTLFFISIIVFIVIQLPPGDFLTSYIAQLATSGESVNLETIEALKKQYGLDKPIWEQYLLWIWNVLHGDFGRSLLYNRPVSELIGERLAITFVISLFTLIFIWVVGFLIGTYSATHQYSFGDYLFTFLGYIGLSVPAFMVALILLWVAYAYFGQNLTGLFSPEYLEAPWSLAKFLDMLKHIWVPVVIIGLANTAGMIRTLRANLLDELNKPYVLTARAKGLQEWKVVFKYPLRIALIPFISTVGWSLPFLVSGAEITAIVLNLPTSGPLLLESLRNQDMYLAGAFLLMLSCLTLLGTLISDILLAWVDPRVRYE</sequence>
<evidence type="ECO:0000313" key="9">
    <source>
        <dbReference type="EMBL" id="HFX13165.1"/>
    </source>
</evidence>
<feature type="transmembrane region" description="Helical" evidence="7">
    <location>
        <begin position="9"/>
        <end position="29"/>
    </location>
</feature>
<dbReference type="PANTHER" id="PTHR30465:SF43">
    <property type="entry name" value="OLIGOPEPTIDE ABC TRANSPORTER, PERMEASE PROTEIN"/>
    <property type="match status" value="1"/>
</dbReference>
<gene>
    <name evidence="9" type="ORF">ENW00_03275</name>
</gene>
<dbReference type="Gene3D" id="1.10.3720.10">
    <property type="entry name" value="MetI-like"/>
    <property type="match status" value="1"/>
</dbReference>
<dbReference type="SUPFAM" id="SSF161098">
    <property type="entry name" value="MetI-like"/>
    <property type="match status" value="1"/>
</dbReference>
<keyword evidence="5 7" id="KW-1133">Transmembrane helix</keyword>
<reference evidence="9" key="1">
    <citation type="journal article" date="2020" name="mSystems">
        <title>Genome- and Community-Level Interaction Insights into Carbon Utilization and Element Cycling Functions of Hydrothermarchaeota in Hydrothermal Sediment.</title>
        <authorList>
            <person name="Zhou Z."/>
            <person name="Liu Y."/>
            <person name="Xu W."/>
            <person name="Pan J."/>
            <person name="Luo Z.H."/>
            <person name="Li M."/>
        </authorList>
    </citation>
    <scope>NUCLEOTIDE SEQUENCE [LARGE SCALE GENOMIC DNA]</scope>
    <source>
        <strain evidence="9">SpSt-81</strain>
    </source>
</reference>
<evidence type="ECO:0000256" key="7">
    <source>
        <dbReference type="RuleBase" id="RU363032"/>
    </source>
</evidence>
<feature type="transmembrane region" description="Helical" evidence="7">
    <location>
        <begin position="101"/>
        <end position="125"/>
    </location>
</feature>
<dbReference type="CDD" id="cd06261">
    <property type="entry name" value="TM_PBP2"/>
    <property type="match status" value="1"/>
</dbReference>
<feature type="transmembrane region" description="Helical" evidence="7">
    <location>
        <begin position="293"/>
        <end position="320"/>
    </location>
</feature>
<feature type="transmembrane region" description="Helical" evidence="7">
    <location>
        <begin position="247"/>
        <end position="273"/>
    </location>
</feature>
<accession>A0A7C3RVX0</accession>
<evidence type="ECO:0000256" key="1">
    <source>
        <dbReference type="ARBA" id="ARBA00004651"/>
    </source>
</evidence>
<name>A0A7C3RVX0_DICTH</name>
<dbReference type="InterPro" id="IPR035906">
    <property type="entry name" value="MetI-like_sf"/>
</dbReference>
<comment type="similarity">
    <text evidence="7">Belongs to the binding-protein-dependent transport system permease family.</text>
</comment>
<evidence type="ECO:0000256" key="3">
    <source>
        <dbReference type="ARBA" id="ARBA00022475"/>
    </source>
</evidence>
<dbReference type="AlphaFoldDB" id="A0A7C3RVX0"/>
<dbReference type="InterPro" id="IPR000515">
    <property type="entry name" value="MetI-like"/>
</dbReference>
<dbReference type="PROSITE" id="PS50928">
    <property type="entry name" value="ABC_TM1"/>
    <property type="match status" value="1"/>
</dbReference>
<evidence type="ECO:0000256" key="6">
    <source>
        <dbReference type="ARBA" id="ARBA00023136"/>
    </source>
</evidence>
<dbReference type="GO" id="GO:0005886">
    <property type="term" value="C:plasma membrane"/>
    <property type="evidence" value="ECO:0007669"/>
    <property type="project" value="UniProtKB-SubCell"/>
</dbReference>
<dbReference type="GO" id="GO:0055085">
    <property type="term" value="P:transmembrane transport"/>
    <property type="evidence" value="ECO:0007669"/>
    <property type="project" value="InterPro"/>
</dbReference>
<evidence type="ECO:0000259" key="8">
    <source>
        <dbReference type="PROSITE" id="PS50928"/>
    </source>
</evidence>
<evidence type="ECO:0000256" key="2">
    <source>
        <dbReference type="ARBA" id="ARBA00022448"/>
    </source>
</evidence>
<keyword evidence="6 7" id="KW-0472">Membrane</keyword>
<organism evidence="9">
    <name type="scientific">Dictyoglomus thermophilum</name>
    <dbReference type="NCBI Taxonomy" id="14"/>
    <lineage>
        <taxon>Bacteria</taxon>
        <taxon>Pseudomonadati</taxon>
        <taxon>Dictyoglomota</taxon>
        <taxon>Dictyoglomia</taxon>
        <taxon>Dictyoglomales</taxon>
        <taxon>Dictyoglomaceae</taxon>
        <taxon>Dictyoglomus</taxon>
    </lineage>
</organism>
<comment type="caution">
    <text evidence="9">The sequence shown here is derived from an EMBL/GenBank/DDBJ whole genome shotgun (WGS) entry which is preliminary data.</text>
</comment>
<dbReference type="Pfam" id="PF19300">
    <property type="entry name" value="BPD_transp_1_N"/>
    <property type="match status" value="1"/>
</dbReference>
<comment type="subcellular location">
    <subcellularLocation>
        <location evidence="1 7">Cell membrane</location>
        <topology evidence="1 7">Multi-pass membrane protein</topology>
    </subcellularLocation>
</comment>
<dbReference type="Pfam" id="PF00528">
    <property type="entry name" value="BPD_transp_1"/>
    <property type="match status" value="1"/>
</dbReference>
<evidence type="ECO:0000256" key="5">
    <source>
        <dbReference type="ARBA" id="ARBA00022989"/>
    </source>
</evidence>